<dbReference type="EC" id="2.7.7.6" evidence="2 9"/>
<evidence type="ECO:0000256" key="2">
    <source>
        <dbReference type="ARBA" id="ARBA00012418"/>
    </source>
</evidence>
<dbReference type="Pfam" id="PF14700">
    <property type="entry name" value="RPOL_N"/>
    <property type="match status" value="1"/>
</dbReference>
<dbReference type="InterPro" id="IPR029262">
    <property type="entry name" value="RPOL_N"/>
</dbReference>
<dbReference type="GO" id="GO:0003899">
    <property type="term" value="F:DNA-directed RNA polymerase activity"/>
    <property type="evidence" value="ECO:0007669"/>
    <property type="project" value="UniProtKB-EC"/>
</dbReference>
<evidence type="ECO:0000313" key="12">
    <source>
        <dbReference type="Proteomes" id="UP000828390"/>
    </source>
</evidence>
<accession>A0A9D4JTH3</accession>
<evidence type="ECO:0000256" key="1">
    <source>
        <dbReference type="ARBA" id="ARBA00009493"/>
    </source>
</evidence>
<comment type="catalytic activity">
    <reaction evidence="8 9">
        <text>RNA(n) + a ribonucleoside 5'-triphosphate = RNA(n+1) + diphosphate</text>
        <dbReference type="Rhea" id="RHEA:21248"/>
        <dbReference type="Rhea" id="RHEA-COMP:14527"/>
        <dbReference type="Rhea" id="RHEA-COMP:17342"/>
        <dbReference type="ChEBI" id="CHEBI:33019"/>
        <dbReference type="ChEBI" id="CHEBI:61557"/>
        <dbReference type="ChEBI" id="CHEBI:140395"/>
        <dbReference type="EC" id="2.7.7.6"/>
    </reaction>
</comment>
<evidence type="ECO:0000256" key="6">
    <source>
        <dbReference type="ARBA" id="ARBA00022946"/>
    </source>
</evidence>
<feature type="domain" description="DNA-directed RNA polymerase N-terminal" evidence="10">
    <location>
        <begin position="21"/>
        <end position="325"/>
    </location>
</feature>
<dbReference type="PROSITE" id="PS00489">
    <property type="entry name" value="RNA_POL_PHAGE_2"/>
    <property type="match status" value="1"/>
</dbReference>
<dbReference type="SUPFAM" id="SSF56672">
    <property type="entry name" value="DNA/RNA polymerases"/>
    <property type="match status" value="1"/>
</dbReference>
<dbReference type="GO" id="GO:0006390">
    <property type="term" value="P:mitochondrial transcription"/>
    <property type="evidence" value="ECO:0007669"/>
    <property type="project" value="TreeGrafter"/>
</dbReference>
<reference evidence="11" key="2">
    <citation type="submission" date="2020-11" db="EMBL/GenBank/DDBJ databases">
        <authorList>
            <person name="McCartney M.A."/>
            <person name="Auch B."/>
            <person name="Kono T."/>
            <person name="Mallez S."/>
            <person name="Becker A."/>
            <person name="Gohl D.M."/>
            <person name="Silverstein K.A.T."/>
            <person name="Koren S."/>
            <person name="Bechman K.B."/>
            <person name="Herman A."/>
            <person name="Abrahante J.E."/>
            <person name="Garbe J."/>
        </authorList>
    </citation>
    <scope>NUCLEOTIDE SEQUENCE</scope>
    <source>
        <strain evidence="11">Duluth1</strain>
        <tissue evidence="11">Whole animal</tissue>
    </source>
</reference>
<evidence type="ECO:0000256" key="3">
    <source>
        <dbReference type="ARBA" id="ARBA00022478"/>
    </source>
</evidence>
<evidence type="ECO:0000313" key="11">
    <source>
        <dbReference type="EMBL" id="KAH3822274.1"/>
    </source>
</evidence>
<dbReference type="PROSITE" id="PS00900">
    <property type="entry name" value="RNA_POL_PHAGE_1"/>
    <property type="match status" value="1"/>
</dbReference>
<dbReference type="GO" id="GO:0034245">
    <property type="term" value="C:mitochondrial DNA-directed RNA polymerase complex"/>
    <property type="evidence" value="ECO:0007669"/>
    <property type="project" value="TreeGrafter"/>
</dbReference>
<evidence type="ECO:0000256" key="4">
    <source>
        <dbReference type="ARBA" id="ARBA00022679"/>
    </source>
</evidence>
<dbReference type="Gene3D" id="1.10.150.20">
    <property type="entry name" value="5' to 3' exonuclease, C-terminal subdomain"/>
    <property type="match status" value="1"/>
</dbReference>
<dbReference type="Pfam" id="PF00940">
    <property type="entry name" value="RNA_pol"/>
    <property type="match status" value="1"/>
</dbReference>
<gene>
    <name evidence="11" type="ORF">DPMN_124048</name>
</gene>
<evidence type="ECO:0000256" key="8">
    <source>
        <dbReference type="ARBA" id="ARBA00048552"/>
    </source>
</evidence>
<proteinExistence type="inferred from homology"/>
<organism evidence="11 12">
    <name type="scientific">Dreissena polymorpha</name>
    <name type="common">Zebra mussel</name>
    <name type="synonym">Mytilus polymorpha</name>
    <dbReference type="NCBI Taxonomy" id="45954"/>
    <lineage>
        <taxon>Eukaryota</taxon>
        <taxon>Metazoa</taxon>
        <taxon>Spiralia</taxon>
        <taxon>Lophotrochozoa</taxon>
        <taxon>Mollusca</taxon>
        <taxon>Bivalvia</taxon>
        <taxon>Autobranchia</taxon>
        <taxon>Heteroconchia</taxon>
        <taxon>Euheterodonta</taxon>
        <taxon>Imparidentia</taxon>
        <taxon>Neoheterodontei</taxon>
        <taxon>Myida</taxon>
        <taxon>Dreissenoidea</taxon>
        <taxon>Dreissenidae</taxon>
        <taxon>Dreissena</taxon>
    </lineage>
</organism>
<keyword evidence="3 9" id="KW-0240">DNA-directed RNA polymerase</keyword>
<dbReference type="Gene3D" id="1.10.1320.10">
    <property type="entry name" value="DNA-directed RNA polymerase, N-terminal domain"/>
    <property type="match status" value="1"/>
</dbReference>
<dbReference type="EMBL" id="JAIWYP010000005">
    <property type="protein sequence ID" value="KAH3822274.1"/>
    <property type="molecule type" value="Genomic_DNA"/>
</dbReference>
<dbReference type="FunFam" id="1.10.287.280:FF:000001">
    <property type="entry name" value="DNA-directed RNA polymerase"/>
    <property type="match status" value="1"/>
</dbReference>
<keyword evidence="4 9" id="KW-0808">Transferase</keyword>
<evidence type="ECO:0000256" key="9">
    <source>
        <dbReference type="RuleBase" id="RU003805"/>
    </source>
</evidence>
<dbReference type="Gene3D" id="1.10.287.280">
    <property type="match status" value="1"/>
</dbReference>
<dbReference type="AlphaFoldDB" id="A0A9D4JTH3"/>
<protein>
    <recommendedName>
        <fullName evidence="2 9">DNA-directed RNA polymerase</fullName>
        <ecNumber evidence="2 9">2.7.7.6</ecNumber>
    </recommendedName>
</protein>
<dbReference type="GO" id="GO:0001018">
    <property type="term" value="F:mitochondrial promoter sequence-specific DNA binding"/>
    <property type="evidence" value="ECO:0007669"/>
    <property type="project" value="TreeGrafter"/>
</dbReference>
<dbReference type="SMART" id="SM01311">
    <property type="entry name" value="RPOL_N"/>
    <property type="match status" value="1"/>
</dbReference>
<dbReference type="InterPro" id="IPR043502">
    <property type="entry name" value="DNA/RNA_pol_sf"/>
</dbReference>
<dbReference type="PANTHER" id="PTHR10102">
    <property type="entry name" value="DNA-DIRECTED RNA POLYMERASE, MITOCHONDRIAL"/>
    <property type="match status" value="1"/>
</dbReference>
<keyword evidence="5 9" id="KW-0548">Nucleotidyltransferase</keyword>
<evidence type="ECO:0000259" key="10">
    <source>
        <dbReference type="SMART" id="SM01311"/>
    </source>
</evidence>
<evidence type="ECO:0000256" key="7">
    <source>
        <dbReference type="ARBA" id="ARBA00023163"/>
    </source>
</evidence>
<name>A0A9D4JTH3_DREPO</name>
<dbReference type="InterPro" id="IPR002092">
    <property type="entry name" value="DNA-dir_Rpol_phage-type"/>
</dbReference>
<comment type="function">
    <text evidence="9">DNA-dependent RNA polymerase catalyzes the transcription of DNA into RNA using the four ribonucleoside triphosphates as substrates.</text>
</comment>
<feature type="non-terminal residue" evidence="11">
    <location>
        <position position="1"/>
    </location>
</feature>
<evidence type="ECO:0000256" key="5">
    <source>
        <dbReference type="ARBA" id="ARBA00022695"/>
    </source>
</evidence>
<comment type="caution">
    <text evidence="11">The sequence shown here is derived from an EMBL/GenBank/DDBJ whole genome shotgun (WGS) entry which is preliminary data.</text>
</comment>
<comment type="similarity">
    <text evidence="1 9">Belongs to the phage and mitochondrial RNA polymerase family.</text>
</comment>
<keyword evidence="7 9" id="KW-0804">Transcription</keyword>
<dbReference type="PANTHER" id="PTHR10102:SF0">
    <property type="entry name" value="DNA-DIRECTED RNA POLYMERASE, MITOCHONDRIAL"/>
    <property type="match status" value="1"/>
</dbReference>
<keyword evidence="6" id="KW-0809">Transit peptide</keyword>
<dbReference type="InterPro" id="IPR046950">
    <property type="entry name" value="DNA-dir_Rpol_C_phage-type"/>
</dbReference>
<sequence>KVSVNPFSGVMSSDDMMRQAERQFNLELDGFVDIKSIFNTGKPMDLCKESEMQRLEERWRKNYMKAFITKRQQVLQNKSALNRVNIYPFLCLFPVEDYVDMLLKEAYRWTTLSQSYSLSVLTMATDLGHLVYQRYFVQRKIDSDVFPKLHRAYASYVERLSDPDQDVSNLRAEWNRILQRLNDGNNMEIPVPRWSISINRMIGDFLFDIVYENTDINTNFFYKNKPVRYAKAFQKVKRSRNMKQINELLSHPMLLRLRNAEADLKFKTFEIPSLCPVIPYTSPDSGGNFCSVHDSCGCGDQQLTKFKDMSDKAAPVLDTLNILGTCAWIINKPVLEVILKVFRSGGDPDLDIPNLPDNIPAPEKPDTTKAGVKQKKALELQYSKELEKYRKLYKETNSLWWSCLYKLSIANTYKDNVMWFPMKMDFRGRVYPIPPHFNHQGQDFVRSLQMFARGKPLGPEGLSWVKLHLVNLTGLKKRSSNAEKLLYADEIMPDILDSADNPLNGRGWWRTIEEPWQCLSLCMEVANATRSGDPASYVSHVPIHQDGSCNGLQHFAALGRDGEGAKSVNLHPAEIPADVYSEVVALVGKEIEQEIESKGPQAKIAALCKEYLERKVIKQSIMTTVYGVTSYGARKQIFRQLDYKDFPDEHINVASQYLMKTTFDCMRKLFTSAKEIQTWFDKCALAISRTANSPVEWITPLNFPVIQAYYREMSMNLDCMPVFIKDSKFLQVHDRRQKNGFSPNFVHSLDATHMMLTALHCHRKGITYSAVHDCFWTHAADVNLMNIITREQFVALHSQPILQNLSQFFMDRYINSSNLEGSKRDRLANTLTSVPSTGTFDLKNVMDSTYFFS</sequence>
<reference evidence="11" key="1">
    <citation type="journal article" date="2019" name="bioRxiv">
        <title>The Genome of the Zebra Mussel, Dreissena polymorpha: A Resource for Invasive Species Research.</title>
        <authorList>
            <person name="McCartney M.A."/>
            <person name="Auch B."/>
            <person name="Kono T."/>
            <person name="Mallez S."/>
            <person name="Zhang Y."/>
            <person name="Obille A."/>
            <person name="Becker A."/>
            <person name="Abrahante J.E."/>
            <person name="Garbe J."/>
            <person name="Badalamenti J.P."/>
            <person name="Herman A."/>
            <person name="Mangelson H."/>
            <person name="Liachko I."/>
            <person name="Sullivan S."/>
            <person name="Sone E.D."/>
            <person name="Koren S."/>
            <person name="Silverstein K.A.T."/>
            <person name="Beckman K.B."/>
            <person name="Gohl D.M."/>
        </authorList>
    </citation>
    <scope>NUCLEOTIDE SEQUENCE</scope>
    <source>
        <strain evidence="11">Duluth1</strain>
        <tissue evidence="11">Whole animal</tissue>
    </source>
</reference>
<dbReference type="InterPro" id="IPR037159">
    <property type="entry name" value="RNA_POL_N_sf"/>
</dbReference>
<dbReference type="Proteomes" id="UP000828390">
    <property type="component" value="Unassembled WGS sequence"/>
</dbReference>
<keyword evidence="12" id="KW-1185">Reference proteome</keyword>